<dbReference type="CDD" id="cd02440">
    <property type="entry name" value="AdoMet_MTases"/>
    <property type="match status" value="1"/>
</dbReference>
<name>A0A5K7ZPU9_9BACT</name>
<dbReference type="Gene3D" id="3.40.50.150">
    <property type="entry name" value="Vaccinia Virus protein VP39"/>
    <property type="match status" value="1"/>
</dbReference>
<sequence length="339" mass="37433">MIPVPELPDIDIETFHQSLNGGEKLFLIKAAIDHEVFEFCEKPATAADFSSTRGTHDGLTEKFFNALAAAGLLTKTDSTFQNSPLSSACFIEGKPFYQGNLIGLMLKTRLERWSNLGKCLKEGPLQPQEDKRQVFDVRFTKAMAEGAMRGGLHRTVATVTALPEFQTARKLVDIGGGHGLYAIAFAQANPDLESVVFDLPQVVDVTNDYIQSYAMQDRVSAVAGDYTTDNWGQGIDIVFASDCLYRPQAVVEPTLSKIKESLNPGGMFISKHWMMDDERTSPDTTVYFDLMVSLMGNFSGHIYTRTEWRQVLEAAGFSVESVDISSPSKPSMIFVGRKS</sequence>
<organism evidence="5 6">
    <name type="scientific">Desulfosarcina ovata subsp. sediminis</name>
    <dbReference type="NCBI Taxonomy" id="885957"/>
    <lineage>
        <taxon>Bacteria</taxon>
        <taxon>Pseudomonadati</taxon>
        <taxon>Thermodesulfobacteriota</taxon>
        <taxon>Desulfobacteria</taxon>
        <taxon>Desulfobacterales</taxon>
        <taxon>Desulfosarcinaceae</taxon>
        <taxon>Desulfosarcina</taxon>
    </lineage>
</organism>
<dbReference type="PANTHER" id="PTHR43712">
    <property type="entry name" value="PUTATIVE (AFU_ORTHOLOGUE AFUA_4G14580)-RELATED"/>
    <property type="match status" value="1"/>
</dbReference>
<dbReference type="PROSITE" id="PS51683">
    <property type="entry name" value="SAM_OMT_II"/>
    <property type="match status" value="1"/>
</dbReference>
<dbReference type="KEGG" id="dov:DSCO28_25050"/>
<accession>A0A5K7ZPU9</accession>
<evidence type="ECO:0000313" key="5">
    <source>
        <dbReference type="EMBL" id="BBO81939.1"/>
    </source>
</evidence>
<evidence type="ECO:0000259" key="4">
    <source>
        <dbReference type="Pfam" id="PF00891"/>
    </source>
</evidence>
<keyword evidence="3" id="KW-0949">S-adenosyl-L-methionine</keyword>
<feature type="domain" description="O-methyltransferase C-terminal" evidence="4">
    <location>
        <begin position="156"/>
        <end position="318"/>
    </location>
</feature>
<proteinExistence type="predicted"/>
<evidence type="ECO:0000256" key="3">
    <source>
        <dbReference type="ARBA" id="ARBA00022691"/>
    </source>
</evidence>
<reference evidence="5 6" key="1">
    <citation type="submission" date="2019-11" db="EMBL/GenBank/DDBJ databases">
        <title>Comparative genomics of hydrocarbon-degrading Desulfosarcina strains.</title>
        <authorList>
            <person name="Watanabe M."/>
            <person name="Kojima H."/>
            <person name="Fukui M."/>
        </authorList>
    </citation>
    <scope>NUCLEOTIDE SEQUENCE [LARGE SCALE GENOMIC DNA]</scope>
    <source>
        <strain evidence="5 6">28bB2T</strain>
    </source>
</reference>
<dbReference type="GO" id="GO:0032259">
    <property type="term" value="P:methylation"/>
    <property type="evidence" value="ECO:0007669"/>
    <property type="project" value="UniProtKB-KW"/>
</dbReference>
<dbReference type="SUPFAM" id="SSF53335">
    <property type="entry name" value="S-adenosyl-L-methionine-dependent methyltransferases"/>
    <property type="match status" value="1"/>
</dbReference>
<evidence type="ECO:0000313" key="6">
    <source>
        <dbReference type="Proteomes" id="UP000425960"/>
    </source>
</evidence>
<dbReference type="InterPro" id="IPR036388">
    <property type="entry name" value="WH-like_DNA-bd_sf"/>
</dbReference>
<evidence type="ECO:0000256" key="1">
    <source>
        <dbReference type="ARBA" id="ARBA00022603"/>
    </source>
</evidence>
<dbReference type="Pfam" id="PF00891">
    <property type="entry name" value="Methyltransf_2"/>
    <property type="match status" value="1"/>
</dbReference>
<evidence type="ECO:0000256" key="2">
    <source>
        <dbReference type="ARBA" id="ARBA00022679"/>
    </source>
</evidence>
<dbReference type="EMBL" id="AP021876">
    <property type="protein sequence ID" value="BBO81939.1"/>
    <property type="molecule type" value="Genomic_DNA"/>
</dbReference>
<dbReference type="Gene3D" id="1.10.10.10">
    <property type="entry name" value="Winged helix-like DNA-binding domain superfamily/Winged helix DNA-binding domain"/>
    <property type="match status" value="1"/>
</dbReference>
<keyword evidence="2" id="KW-0808">Transferase</keyword>
<dbReference type="Proteomes" id="UP000425960">
    <property type="component" value="Chromosome"/>
</dbReference>
<dbReference type="GO" id="GO:0008171">
    <property type="term" value="F:O-methyltransferase activity"/>
    <property type="evidence" value="ECO:0007669"/>
    <property type="project" value="InterPro"/>
</dbReference>
<dbReference type="InterPro" id="IPR001077">
    <property type="entry name" value="COMT_C"/>
</dbReference>
<dbReference type="PANTHER" id="PTHR43712:SF2">
    <property type="entry name" value="O-METHYLTRANSFERASE CICE"/>
    <property type="match status" value="1"/>
</dbReference>
<dbReference type="InterPro" id="IPR029063">
    <property type="entry name" value="SAM-dependent_MTases_sf"/>
</dbReference>
<dbReference type="RefSeq" id="WP_155322509.1">
    <property type="nucleotide sequence ID" value="NZ_AP021876.1"/>
</dbReference>
<keyword evidence="1" id="KW-0489">Methyltransferase</keyword>
<gene>
    <name evidence="5" type="ORF">DSCO28_25050</name>
</gene>
<dbReference type="InterPro" id="IPR016461">
    <property type="entry name" value="COMT-like"/>
</dbReference>
<dbReference type="AlphaFoldDB" id="A0A5K7ZPU9"/>
<protein>
    <recommendedName>
        <fullName evidence="4">O-methyltransferase C-terminal domain-containing protein</fullName>
    </recommendedName>
</protein>